<dbReference type="PANTHER" id="PTHR38340">
    <property type="entry name" value="S-LAYER PROTEIN"/>
    <property type="match status" value="1"/>
</dbReference>
<gene>
    <name evidence="4" type="ORF">FHS82_004153</name>
</gene>
<accession>A0ABX0V6T2</accession>
<comment type="caution">
    <text evidence="4">The sequence shown here is derived from an EMBL/GenBank/DDBJ whole genome shotgun (WGS) entry which is preliminary data.</text>
</comment>
<evidence type="ECO:0000313" key="5">
    <source>
        <dbReference type="Proteomes" id="UP001429580"/>
    </source>
</evidence>
<dbReference type="InterPro" id="IPR050557">
    <property type="entry name" value="RTX_toxin/Mannuronan_C5-epim"/>
</dbReference>
<dbReference type="Pfam" id="PF13946">
    <property type="entry name" value="DUF4214"/>
    <property type="match status" value="1"/>
</dbReference>
<name>A0ABX0V6T2_9HYPH</name>
<evidence type="ECO:0000259" key="3">
    <source>
        <dbReference type="Pfam" id="PF13946"/>
    </source>
</evidence>
<dbReference type="EMBL" id="JAASQI010000019">
    <property type="protein sequence ID" value="NIJ60283.1"/>
    <property type="molecule type" value="Genomic_DNA"/>
</dbReference>
<dbReference type="InterPro" id="IPR038255">
    <property type="entry name" value="PBS_linker_sf"/>
</dbReference>
<dbReference type="Proteomes" id="UP001429580">
    <property type="component" value="Unassembled WGS sequence"/>
</dbReference>
<reference evidence="4 5" key="1">
    <citation type="submission" date="2020-03" db="EMBL/GenBank/DDBJ databases">
        <title>Genomic Encyclopedia of Type Strains, Phase IV (KMG-IV): sequencing the most valuable type-strain genomes for metagenomic binning, comparative biology and taxonomic classification.</title>
        <authorList>
            <person name="Goeker M."/>
        </authorList>
    </citation>
    <scope>NUCLEOTIDE SEQUENCE [LARGE SCALE GENOMIC DNA]</scope>
    <source>
        <strain evidence="4 5">DSM 103870</strain>
    </source>
</reference>
<evidence type="ECO:0000256" key="2">
    <source>
        <dbReference type="ARBA" id="ARBA00022525"/>
    </source>
</evidence>
<dbReference type="PRINTS" id="PR00313">
    <property type="entry name" value="CABNDNGRPT"/>
</dbReference>
<dbReference type="RefSeq" id="WP_166956537.1">
    <property type="nucleotide sequence ID" value="NZ_JAASQI010000019.1"/>
</dbReference>
<evidence type="ECO:0000256" key="1">
    <source>
        <dbReference type="ARBA" id="ARBA00004613"/>
    </source>
</evidence>
<keyword evidence="5" id="KW-1185">Reference proteome</keyword>
<dbReference type="InterPro" id="IPR001343">
    <property type="entry name" value="Hemolysn_Ca-bd"/>
</dbReference>
<dbReference type="PANTHER" id="PTHR38340:SF1">
    <property type="entry name" value="S-LAYER PROTEIN"/>
    <property type="match status" value="1"/>
</dbReference>
<dbReference type="InterPro" id="IPR025282">
    <property type="entry name" value="DUF4214"/>
</dbReference>
<protein>
    <recommendedName>
        <fullName evidence="3">DUF4214 domain-containing protein</fullName>
    </recommendedName>
</protein>
<proteinExistence type="predicted"/>
<keyword evidence="2" id="KW-0964">Secreted</keyword>
<dbReference type="InterPro" id="IPR011049">
    <property type="entry name" value="Serralysin-like_metalloprot_C"/>
</dbReference>
<evidence type="ECO:0000313" key="4">
    <source>
        <dbReference type="EMBL" id="NIJ60283.1"/>
    </source>
</evidence>
<dbReference type="SUPFAM" id="SSF51120">
    <property type="entry name" value="beta-Roll"/>
    <property type="match status" value="1"/>
</dbReference>
<dbReference type="Gene3D" id="2.150.10.10">
    <property type="entry name" value="Serralysin-like metalloprotease, C-terminal"/>
    <property type="match status" value="1"/>
</dbReference>
<organism evidence="4 5">
    <name type="scientific">Pseudochelatococcus lubricantis</name>
    <dbReference type="NCBI Taxonomy" id="1538102"/>
    <lineage>
        <taxon>Bacteria</taxon>
        <taxon>Pseudomonadati</taxon>
        <taxon>Pseudomonadota</taxon>
        <taxon>Alphaproteobacteria</taxon>
        <taxon>Hyphomicrobiales</taxon>
        <taxon>Chelatococcaceae</taxon>
        <taxon>Pseudochelatococcus</taxon>
    </lineage>
</organism>
<sequence length="385" mass="40415">MAVTYDLGADAARDEIANSTLPNDVKQAIQGILDAIPQGESVTIAEYAPGEDIPPGTDLLFIKQGSGEEIVIPSGVSIVILDTSENTVVSVDGSLPVVVYGGSGSDSIVLRSAAAQGFAGEIGQSSSLVSGGEGDDSIVGGDLAAYLSGGSGNDTVIGGSGDDTIVGGNGQNLLRGGDGNVTFYLADGSDTVEAGSGIDLVSFADVANNPSAAVVEASRANYEIDWQGDKAVVFNLVSNQQSEVTGVEYLRWADSALVVASDDNEGSVARLYEALFDRTTEFEGFKFWLDMYRDGASIAEIAERIFDTEEASSLSTLSNEDFVDLLYHNTLQRDADQGGRDYWIGRLTDGDDRVNVVLDFVYAEESGNKTADVIHVITDDDDQIV</sequence>
<dbReference type="Pfam" id="PF00353">
    <property type="entry name" value="HemolysinCabind"/>
    <property type="match status" value="1"/>
</dbReference>
<dbReference type="Gene3D" id="1.10.3130.20">
    <property type="entry name" value="Phycobilisome linker domain"/>
    <property type="match status" value="1"/>
</dbReference>
<comment type="subcellular location">
    <subcellularLocation>
        <location evidence="1">Secreted</location>
    </subcellularLocation>
</comment>
<feature type="domain" description="DUF4214" evidence="3">
    <location>
        <begin position="310"/>
        <end position="367"/>
    </location>
</feature>